<sequence>MTIYIFDTDHLNFYGRNNLAVMMRLLTSNIRLATTAINVEEQMKGRLAQIAEAQDEAKKSIAYQRLVETVTLLSEFNILQYSAKPYKIYETLKEQCTDVGTQELRIASIALANNGVLLTRNIQYFNKIPGLIIEDWSI</sequence>
<organism evidence="1 2">
    <name type="scientific">Dulcicalothrix desertica PCC 7102</name>
    <dbReference type="NCBI Taxonomy" id="232991"/>
    <lineage>
        <taxon>Bacteria</taxon>
        <taxon>Bacillati</taxon>
        <taxon>Cyanobacteriota</taxon>
        <taxon>Cyanophyceae</taxon>
        <taxon>Nostocales</taxon>
        <taxon>Calotrichaceae</taxon>
        <taxon>Dulcicalothrix</taxon>
    </lineage>
</organism>
<dbReference type="SUPFAM" id="SSF88723">
    <property type="entry name" value="PIN domain-like"/>
    <property type="match status" value="1"/>
</dbReference>
<evidence type="ECO:0000313" key="2">
    <source>
        <dbReference type="Proteomes" id="UP000271624"/>
    </source>
</evidence>
<reference evidence="1" key="1">
    <citation type="submission" date="2018-12" db="EMBL/GenBank/DDBJ databases">
        <authorList>
            <person name="Will S."/>
            <person name="Neumann-Schaal M."/>
            <person name="Henke P."/>
        </authorList>
    </citation>
    <scope>NUCLEOTIDE SEQUENCE</scope>
    <source>
        <strain evidence="1">PCC 7102</strain>
    </source>
</reference>
<dbReference type="InterPro" id="IPR029060">
    <property type="entry name" value="PIN-like_dom_sf"/>
</dbReference>
<gene>
    <name evidence="1" type="ORF">DSM106972_005480</name>
</gene>
<keyword evidence="2" id="KW-1185">Reference proteome</keyword>
<dbReference type="EMBL" id="RSCL01000001">
    <property type="protein sequence ID" value="RUT10053.1"/>
    <property type="molecule type" value="Genomic_DNA"/>
</dbReference>
<dbReference type="RefSeq" id="WP_127078599.1">
    <property type="nucleotide sequence ID" value="NZ_RSCL01000001.1"/>
</dbReference>
<name>A0A433VVD7_9CYAN</name>
<accession>A0A433VVD7</accession>
<protein>
    <recommendedName>
        <fullName evidence="3">PIN domain-containing protein</fullName>
    </recommendedName>
</protein>
<evidence type="ECO:0008006" key="3">
    <source>
        <dbReference type="Google" id="ProtNLM"/>
    </source>
</evidence>
<dbReference type="Proteomes" id="UP000271624">
    <property type="component" value="Unassembled WGS sequence"/>
</dbReference>
<evidence type="ECO:0000313" key="1">
    <source>
        <dbReference type="EMBL" id="RUT10053.1"/>
    </source>
</evidence>
<dbReference type="CDD" id="cd09881">
    <property type="entry name" value="PIN_VapC4-5_FitB-like"/>
    <property type="match status" value="1"/>
</dbReference>
<dbReference type="Gene3D" id="3.40.50.1010">
    <property type="entry name" value="5'-nuclease"/>
    <property type="match status" value="1"/>
</dbReference>
<proteinExistence type="predicted"/>
<reference evidence="1" key="2">
    <citation type="journal article" date="2019" name="Genome Biol. Evol.">
        <title>Day and night: Metabolic profiles and evolutionary relationships of six axenic non-marine cyanobacteria.</title>
        <authorList>
            <person name="Will S.E."/>
            <person name="Henke P."/>
            <person name="Boedeker C."/>
            <person name="Huang S."/>
            <person name="Brinkmann H."/>
            <person name="Rohde M."/>
            <person name="Jarek M."/>
            <person name="Friedl T."/>
            <person name="Seufert S."/>
            <person name="Schumacher M."/>
            <person name="Overmann J."/>
            <person name="Neumann-Schaal M."/>
            <person name="Petersen J."/>
        </authorList>
    </citation>
    <scope>NUCLEOTIDE SEQUENCE [LARGE SCALE GENOMIC DNA]</scope>
    <source>
        <strain evidence="1">PCC 7102</strain>
    </source>
</reference>
<comment type="caution">
    <text evidence="1">The sequence shown here is derived from an EMBL/GenBank/DDBJ whole genome shotgun (WGS) entry which is preliminary data.</text>
</comment>
<dbReference type="AlphaFoldDB" id="A0A433VVD7"/>
<dbReference type="OrthoDB" id="574223at2"/>